<gene>
    <name evidence="2" type="ORF">HXM71_07750</name>
</gene>
<evidence type="ECO:0000313" key="3">
    <source>
        <dbReference type="Proteomes" id="UP000722050"/>
    </source>
</evidence>
<protein>
    <submittedName>
        <fullName evidence="2">Cys-tRNA(Pro) deacylase</fullName>
    </submittedName>
</protein>
<feature type="non-terminal residue" evidence="2">
    <location>
        <position position="34"/>
    </location>
</feature>
<evidence type="ECO:0000256" key="1">
    <source>
        <dbReference type="SAM" id="MobiDB-lite"/>
    </source>
</evidence>
<dbReference type="EMBL" id="JABZQH010000365">
    <property type="protein sequence ID" value="MBF1352986.1"/>
    <property type="molecule type" value="Genomic_DNA"/>
</dbReference>
<reference evidence="2" key="1">
    <citation type="submission" date="2020-04" db="EMBL/GenBank/DDBJ databases">
        <title>Deep metagenomics examines the oral microbiome during advanced dental caries in children, revealing novel taxa and co-occurrences with host molecules.</title>
        <authorList>
            <person name="Baker J.L."/>
            <person name="Morton J.T."/>
            <person name="Dinis M."/>
            <person name="Alvarez R."/>
            <person name="Tran N.C."/>
            <person name="Knight R."/>
            <person name="Edlund A."/>
        </authorList>
    </citation>
    <scope>NUCLEOTIDE SEQUENCE</scope>
    <source>
        <strain evidence="2">JCVI_24_bin.8</strain>
    </source>
</reference>
<organism evidence="2 3">
    <name type="scientific">Mogibacterium diversum</name>
    <dbReference type="NCBI Taxonomy" id="114527"/>
    <lineage>
        <taxon>Bacteria</taxon>
        <taxon>Bacillati</taxon>
        <taxon>Bacillota</taxon>
        <taxon>Clostridia</taxon>
        <taxon>Peptostreptococcales</taxon>
        <taxon>Anaerovoracaceae</taxon>
        <taxon>Mogibacterium</taxon>
    </lineage>
</organism>
<feature type="compositionally biased region" description="Basic and acidic residues" evidence="1">
    <location>
        <begin position="1"/>
        <end position="11"/>
    </location>
</feature>
<name>A0A930HB42_9FIRM</name>
<dbReference type="Proteomes" id="UP000722050">
    <property type="component" value="Unassembled WGS sequence"/>
</dbReference>
<evidence type="ECO:0000313" key="2">
    <source>
        <dbReference type="EMBL" id="MBF1352986.1"/>
    </source>
</evidence>
<comment type="caution">
    <text evidence="2">The sequence shown here is derived from an EMBL/GenBank/DDBJ whole genome shotgun (WGS) entry which is preliminary data.</text>
</comment>
<proteinExistence type="predicted"/>
<sequence length="34" mass="3947">MAKKEKIEKTNAMRQLDSAGIDHDISEYDYDESD</sequence>
<accession>A0A930HB42</accession>
<dbReference type="AlphaFoldDB" id="A0A930HB42"/>
<feature type="region of interest" description="Disordered" evidence="1">
    <location>
        <begin position="1"/>
        <end position="34"/>
    </location>
</feature>